<feature type="non-terminal residue" evidence="1">
    <location>
        <position position="1"/>
    </location>
</feature>
<comment type="caution">
    <text evidence="1">The sequence shown here is derived from an EMBL/GenBank/DDBJ whole genome shotgun (WGS) entry which is preliminary data.</text>
</comment>
<name>A0A392QF24_9FABA</name>
<dbReference type="AlphaFoldDB" id="A0A392QF24"/>
<proteinExistence type="predicted"/>
<reference evidence="1 2" key="1">
    <citation type="journal article" date="2018" name="Front. Plant Sci.">
        <title>Red Clover (Trifolium pratense) and Zigzag Clover (T. medium) - A Picture of Genomic Similarities and Differences.</title>
        <authorList>
            <person name="Dluhosova J."/>
            <person name="Istvanek J."/>
            <person name="Nedelnik J."/>
            <person name="Repkova J."/>
        </authorList>
    </citation>
    <scope>NUCLEOTIDE SEQUENCE [LARGE SCALE GENOMIC DNA]</scope>
    <source>
        <strain evidence="2">cv. 10/8</strain>
        <tissue evidence="1">Leaf</tissue>
    </source>
</reference>
<keyword evidence="2" id="KW-1185">Reference proteome</keyword>
<organism evidence="1 2">
    <name type="scientific">Trifolium medium</name>
    <dbReference type="NCBI Taxonomy" id="97028"/>
    <lineage>
        <taxon>Eukaryota</taxon>
        <taxon>Viridiplantae</taxon>
        <taxon>Streptophyta</taxon>
        <taxon>Embryophyta</taxon>
        <taxon>Tracheophyta</taxon>
        <taxon>Spermatophyta</taxon>
        <taxon>Magnoliopsida</taxon>
        <taxon>eudicotyledons</taxon>
        <taxon>Gunneridae</taxon>
        <taxon>Pentapetalae</taxon>
        <taxon>rosids</taxon>
        <taxon>fabids</taxon>
        <taxon>Fabales</taxon>
        <taxon>Fabaceae</taxon>
        <taxon>Papilionoideae</taxon>
        <taxon>50 kb inversion clade</taxon>
        <taxon>NPAAA clade</taxon>
        <taxon>Hologalegina</taxon>
        <taxon>IRL clade</taxon>
        <taxon>Trifolieae</taxon>
        <taxon>Trifolium</taxon>
    </lineage>
</organism>
<dbReference type="Proteomes" id="UP000265520">
    <property type="component" value="Unassembled WGS sequence"/>
</dbReference>
<dbReference type="EMBL" id="LXQA010128712">
    <property type="protein sequence ID" value="MCI22116.1"/>
    <property type="molecule type" value="Genomic_DNA"/>
</dbReference>
<protein>
    <submittedName>
        <fullName evidence="1">Uncharacterized protein</fullName>
    </submittedName>
</protein>
<accession>A0A392QF24</accession>
<evidence type="ECO:0000313" key="1">
    <source>
        <dbReference type="EMBL" id="MCI22116.1"/>
    </source>
</evidence>
<evidence type="ECO:0000313" key="2">
    <source>
        <dbReference type="Proteomes" id="UP000265520"/>
    </source>
</evidence>
<sequence>VVKVAPQGEEVLVRPSLSGLSTTVFDHTVWVHDQNVCVSPYGYFWARLGSSEGTHFAADDDSAEVSPMATEAEV</sequence>